<feature type="region of interest" description="Disordered" evidence="1">
    <location>
        <begin position="1"/>
        <end position="39"/>
    </location>
</feature>
<dbReference type="PANTHER" id="PTHR13500:SF0">
    <property type="entry name" value="NUCLEOLAR PRE-RIBOSOMAL-ASSOCIATED PROTEIN 1"/>
    <property type="match status" value="1"/>
</dbReference>
<sequence length="2669" mass="300292">MEDQELNEDDLLEEFTRSGEGYRADHPEEGPAAEWEWNPPAMGASHEAKLRELLRNLCLTEVRIYSEASKEFVALLKGESGGDFLLGYVRGSPRLSELLEAWRIRQGKPGISHILTLVAAVVAHPFGRSRTSGISRNIDNFARSIITSKLEDLYVELKSEEGRRQAAALFLLAAIVRRGVILASELAKHFRFDLPVLTKLSGAQKKKGGREAKRRTCRSTRRAFVEFAVSFLEAGNPRLLRWILQQKDMYSGVLRGLGSDDEETVVYVLSALRDKVLCADSLVPPGLRSVLFGSATLEQLSYISGNPDGGYASDVAHEVLLVVCTDPCNGLMPYGNLKGNVKRLSDLMKKLKATESMKHKELLLAIVKGRPLLCSSYMNEFPYHLEPRASPQWLVHLIADLISAVNFCSSFSFLEASKTSDPPCLETTEVQCILKCILPCSCTRSVINKGLLHSDILVKHGSIRLLLEALKLLDSLNSSIDGLLDSMHPKHSPEVTGETDLRCLRDFLCFSEADKCNIGENDCRSSSGDAYLQKWVSFRGQIQDEVRSVLPDAQVLLKLLTSFTNETSGISSFTLKRCLNSSNAARKKSKSDPCKAVAEVDIVVSAIDSVDMAEDYERVIDVDAADTEKQAILALAEIWGPNLDVNVSKTENIMSLFHAKLLDVLKLYLRTLPLSLEGSFDFMKIISNNPSKLSINLQESVLSLLLEYTGQAREGKTSVRMPPTMYKSLHPLISLLIFSPVQKIRSKVFTLAKTAMISTGAFDHNLSEIEAWFLFLPGFYKDNCSEEFHGVVKLKDLSTVVISFLCDAVSTVANNLYKYLEQLRVFISQLNGHEDICPDFSPLVICILQKCIRVLESDSRTFNLSERSMISLYVHNTLSFILQTQVNLKVLPGIIGFILKGKLNEPPLGGHDNCRKSLCEWRPLNDLLLLAMGIYQQQVCYPSVSLIGKVAKGSRGSFYSVLSKVSEFLKNDDRDGLFAAATAMCFSVVCANPDEILENLPMLLATVHHLPREHIQFLSFVLFQCEFLGNAAHGWDEMFLSSMDRVQSLVSNNLQEIDADENCRASGVLDKHRVMCLSDVDSMECLAVGFSLLVEHAPFYTLFSGIMKSCSCSLLKSTNVRDVLRARLGVFAGDWTLPLRFVLFWAYQIRLWYRTRPSSDLEQMFELCLYFANHILDKILFRSSHTHALKFGDTPIDADYVLKAADLIVHHPVVTLSILHPLCDNRSTEEDLLDGLKAGLELSNKHVHPMDDQILHLLKRQGELQISGVSGNGSNSVSNLHATLYQSVIKAFIQLMEQLVLLIKEKIDLFIMAKDFGSLFPTIHIFHALMQFISPFKLMEIVHWMLCKIEDNIGYWVSAKASTLSVFFDVTNVALEILCNLLKDTTGTMSSFLWETRNRISSDFIVQNVYSKILEFAICFRLDSADLCLLKVVNAIYSQKYQKSTWSTALLPSVMQFCRIVMSSPMKLIVHCIYETNKMKAKILFQLTEASPLHRSLFGMAFLRLIKESPSVDISSTDGVWPPKFEMISVNYSPEFSNDDLLLLLPAALSYLTSVYCKSRNQGLKLFGSIPSFYSRILLKGFGDWQRYTSGKIFYEDFSKCKPTSVEQFRSCFSRTLLGKAVHMLHFYFISSVGSMKKRHRLDTFNSLFDCGAPNDQLLDFNVNEIDPLSSEDSFNIINRAMAKISFAQLLFSPKTLSHLSLIRVDEVSERPSGKTSSSMNAAKLRFLNILVHSLNNLVRRFPWNLEHINDTDITYMFRFLEVHILGIIVQLSIDMKSFLIQLPTISFLNPFMRTSLLHRFDDPATLRAMRIILCKLEARPSALDILELLLGHSEFVNTILWNDHDVDSPASINIGTLLQPVPSIFKLLDFVSPLKAAIAGQLVDDASSGLGGKKHCLFMRKLELIKLLRVLFFLKDPQENVGVNSSELLSLLLSGYGATLSEVDVHALYFMHEIESAKGPCSHNIADMDYLWGRSAIKIRREKNFDKLLSSNNIADLETEDEQRQRLFRENIPLDSKRCMMTALHFSYNRAELTEPMSLKNLLNDNAMKKLEMPSSSVSETQPYDPGFILPFSIHCLRRGYVVPMEFVRLGLLAVVLVSISSTDEDVRKLGYEALGTFKAILESYRSSKDILQLQLLLSYLQNGITEEYQKIPSLTAIFSAEASFILLDPSHNSFQVISKFLMHSPRVDFKDVPLFQSSVASNSIHFKANFLWILKLLYLGVNFDDDARVFTRKHLFELLLSFYVSSLSDSETKVLILQIVKKSVKLHMLANMLVKHHGLISWLYSVISFNAKRLQGDQKEFSMNQMVTALEVVNSLVSLRPICEWLRDDALEQLSKLSQLLHSMFVGSSKLLKDNVSLIDPILAVIISTLKISQERKIFQPHFHLSIEALFQLCRTIDSEVKDTISCSTVCLGLTTILMSTPPPVRSQMDKAKLLNVVMWAVSALQSYPIQKSDPNVARSSEEAQMEEPVLSKLLRWITGSIILGNISEKNNGEHIPSLPLEEISRESLQVLLGKVTWLEIESHDCHSSNTLAAIILHLQYLLGTECVASSSVVSALSLLLFHTCNQTETKYKDEDLKSIIASLCGKMSCPSEASPAWRWSFDRPWRDLSTERTHLQGMEEEHSFQTLLLLFSNALGAEPGSHIQLYEDVENSGLFAWEKSLLLRND</sequence>
<dbReference type="InterPro" id="IPR021714">
    <property type="entry name" value="URB1_N"/>
</dbReference>
<dbReference type="GO" id="GO:0000463">
    <property type="term" value="P:maturation of LSU-rRNA from tricistronic rRNA transcript (SSU-rRNA, 5.8S rRNA, LSU-rRNA)"/>
    <property type="evidence" value="ECO:0007669"/>
    <property type="project" value="TreeGrafter"/>
</dbReference>
<dbReference type="Proteomes" id="UP000663760">
    <property type="component" value="Chromosome 5"/>
</dbReference>
<feature type="compositionally biased region" description="Basic and acidic residues" evidence="1">
    <location>
        <begin position="14"/>
        <end position="29"/>
    </location>
</feature>
<feature type="domain" description="URB1 N-terminal" evidence="2">
    <location>
        <begin position="96"/>
        <end position="394"/>
    </location>
</feature>
<dbReference type="EMBL" id="LR746268">
    <property type="protein sequence ID" value="CAA7396148.1"/>
    <property type="molecule type" value="Genomic_DNA"/>
</dbReference>
<dbReference type="OrthoDB" id="72892at2759"/>
<keyword evidence="5" id="KW-1185">Reference proteome</keyword>
<organism evidence="4 5">
    <name type="scientific">Spirodela intermedia</name>
    <name type="common">Intermediate duckweed</name>
    <dbReference type="NCBI Taxonomy" id="51605"/>
    <lineage>
        <taxon>Eukaryota</taxon>
        <taxon>Viridiplantae</taxon>
        <taxon>Streptophyta</taxon>
        <taxon>Embryophyta</taxon>
        <taxon>Tracheophyta</taxon>
        <taxon>Spermatophyta</taxon>
        <taxon>Magnoliopsida</taxon>
        <taxon>Liliopsida</taxon>
        <taxon>Araceae</taxon>
        <taxon>Lemnoideae</taxon>
        <taxon>Spirodela</taxon>
    </lineage>
</organism>
<dbReference type="GO" id="GO:0005730">
    <property type="term" value="C:nucleolus"/>
    <property type="evidence" value="ECO:0007669"/>
    <property type="project" value="TreeGrafter"/>
</dbReference>
<dbReference type="Pfam" id="PF16201">
    <property type="entry name" value="NopRA1"/>
    <property type="match status" value="1"/>
</dbReference>
<name>A0A7I8KGD0_SPIIN</name>
<gene>
    <name evidence="4" type="ORF">SI8410_05006811</name>
</gene>
<dbReference type="InterPro" id="IPR032436">
    <property type="entry name" value="URB1_C"/>
</dbReference>
<evidence type="ECO:0000313" key="4">
    <source>
        <dbReference type="EMBL" id="CAA7396148.1"/>
    </source>
</evidence>
<reference evidence="4" key="1">
    <citation type="submission" date="2020-02" db="EMBL/GenBank/DDBJ databases">
        <authorList>
            <person name="Scholz U."/>
            <person name="Mascher M."/>
            <person name="Fiebig A."/>
        </authorList>
    </citation>
    <scope>NUCLEOTIDE SEQUENCE</scope>
</reference>
<dbReference type="PANTHER" id="PTHR13500">
    <property type="entry name" value="NUCLEOLAR PRERIBOSOMAL-ASSOCIATED PROTEIN 1"/>
    <property type="match status" value="1"/>
</dbReference>
<evidence type="ECO:0000256" key="1">
    <source>
        <dbReference type="SAM" id="MobiDB-lite"/>
    </source>
</evidence>
<evidence type="ECO:0000259" key="2">
    <source>
        <dbReference type="Pfam" id="PF11707"/>
    </source>
</evidence>
<dbReference type="Pfam" id="PF11707">
    <property type="entry name" value="Npa1"/>
    <property type="match status" value="1"/>
</dbReference>
<protein>
    <submittedName>
        <fullName evidence="4">Uncharacterized protein</fullName>
    </submittedName>
</protein>
<accession>A0A7I8KGD0</accession>
<dbReference type="GO" id="GO:0000466">
    <property type="term" value="P:maturation of 5.8S rRNA from tricistronic rRNA transcript (SSU-rRNA, 5.8S rRNA, LSU-rRNA)"/>
    <property type="evidence" value="ECO:0007669"/>
    <property type="project" value="TreeGrafter"/>
</dbReference>
<proteinExistence type="predicted"/>
<evidence type="ECO:0000313" key="5">
    <source>
        <dbReference type="Proteomes" id="UP000663760"/>
    </source>
</evidence>
<feature type="compositionally biased region" description="Acidic residues" evidence="1">
    <location>
        <begin position="1"/>
        <end position="13"/>
    </location>
</feature>
<dbReference type="InterPro" id="IPR039844">
    <property type="entry name" value="URB1"/>
</dbReference>
<feature type="domain" description="URB1 C-terminal" evidence="3">
    <location>
        <begin position="2094"/>
        <end position="2284"/>
    </location>
</feature>
<evidence type="ECO:0000259" key="3">
    <source>
        <dbReference type="Pfam" id="PF16201"/>
    </source>
</evidence>